<dbReference type="InterPro" id="IPR044068">
    <property type="entry name" value="CB"/>
</dbReference>
<protein>
    <submittedName>
        <fullName evidence="8">Integrase Int</fullName>
    </submittedName>
</protein>
<evidence type="ECO:0000256" key="3">
    <source>
        <dbReference type="ARBA" id="ARBA00023125"/>
    </source>
</evidence>
<evidence type="ECO:0000256" key="5">
    <source>
        <dbReference type="PROSITE-ProRule" id="PRU01248"/>
    </source>
</evidence>
<dbReference type="InterPro" id="IPR013762">
    <property type="entry name" value="Integrase-like_cat_sf"/>
</dbReference>
<keyword evidence="2" id="KW-0229">DNA integration</keyword>
<evidence type="ECO:0000256" key="1">
    <source>
        <dbReference type="ARBA" id="ARBA00008857"/>
    </source>
</evidence>
<dbReference type="SUPFAM" id="SSF56349">
    <property type="entry name" value="DNA breaking-rejoining enzymes"/>
    <property type="match status" value="1"/>
</dbReference>
<evidence type="ECO:0000313" key="9">
    <source>
        <dbReference type="Proteomes" id="UP000017842"/>
    </source>
</evidence>
<proteinExistence type="inferred from homology"/>
<dbReference type="InterPro" id="IPR050090">
    <property type="entry name" value="Tyrosine_recombinase_XerCD"/>
</dbReference>
<dbReference type="InterPro" id="IPR002104">
    <property type="entry name" value="Integrase_catalytic"/>
</dbReference>
<dbReference type="GO" id="GO:0006310">
    <property type="term" value="P:DNA recombination"/>
    <property type="evidence" value="ECO:0007669"/>
    <property type="project" value="UniProtKB-KW"/>
</dbReference>
<evidence type="ECO:0000259" key="6">
    <source>
        <dbReference type="PROSITE" id="PS51898"/>
    </source>
</evidence>
<dbReference type="GO" id="GO:0015074">
    <property type="term" value="P:DNA integration"/>
    <property type="evidence" value="ECO:0007669"/>
    <property type="project" value="UniProtKB-KW"/>
</dbReference>
<gene>
    <name evidence="8" type="primary">int</name>
    <name evidence="8" type="ORF">MGMO_41c00320</name>
</gene>
<feature type="domain" description="Core-binding (CB)" evidence="7">
    <location>
        <begin position="58"/>
        <end position="136"/>
    </location>
</feature>
<dbReference type="STRING" id="1116472.MGMO_41c00320"/>
<dbReference type="PATRIC" id="fig|1116472.3.peg.1192"/>
<dbReference type="AlphaFoldDB" id="V5BI32"/>
<dbReference type="PROSITE" id="PS51898">
    <property type="entry name" value="TYR_RECOMBINASE"/>
    <property type="match status" value="1"/>
</dbReference>
<comment type="similarity">
    <text evidence="1">Belongs to the 'phage' integrase family.</text>
</comment>
<keyword evidence="3 5" id="KW-0238">DNA-binding</keyword>
<dbReference type="PANTHER" id="PTHR30349">
    <property type="entry name" value="PHAGE INTEGRASE-RELATED"/>
    <property type="match status" value="1"/>
</dbReference>
<comment type="caution">
    <text evidence="8">The sequence shown here is derived from an EMBL/GenBank/DDBJ whole genome shotgun (WGS) entry which is preliminary data.</text>
</comment>
<dbReference type="PANTHER" id="PTHR30349:SF64">
    <property type="entry name" value="PROPHAGE INTEGRASE INTD-RELATED"/>
    <property type="match status" value="1"/>
</dbReference>
<evidence type="ECO:0000259" key="7">
    <source>
        <dbReference type="PROSITE" id="PS51900"/>
    </source>
</evidence>
<keyword evidence="9" id="KW-1185">Reference proteome</keyword>
<dbReference type="OrthoDB" id="9795573at2"/>
<dbReference type="Gene3D" id="1.10.150.130">
    <property type="match status" value="1"/>
</dbReference>
<dbReference type="CDD" id="cd00796">
    <property type="entry name" value="INT_Rci_Hp1_C"/>
    <property type="match status" value="1"/>
</dbReference>
<dbReference type="EMBL" id="AYLO01000040">
    <property type="protein sequence ID" value="ESS72965.1"/>
    <property type="molecule type" value="Genomic_DNA"/>
</dbReference>
<dbReference type="Proteomes" id="UP000017842">
    <property type="component" value="Unassembled WGS sequence"/>
</dbReference>
<dbReference type="InterPro" id="IPR010998">
    <property type="entry name" value="Integrase_recombinase_N"/>
</dbReference>
<dbReference type="Pfam" id="PF00589">
    <property type="entry name" value="Phage_integrase"/>
    <property type="match status" value="1"/>
</dbReference>
<evidence type="ECO:0000313" key="8">
    <source>
        <dbReference type="EMBL" id="ESS72965.1"/>
    </source>
</evidence>
<dbReference type="PROSITE" id="PS51900">
    <property type="entry name" value="CB"/>
    <property type="match status" value="1"/>
</dbReference>
<name>V5BI32_9GAMM</name>
<dbReference type="InterPro" id="IPR011010">
    <property type="entry name" value="DNA_brk_join_enz"/>
</dbReference>
<accession>V5BI32</accession>
<dbReference type="GO" id="GO:0003677">
    <property type="term" value="F:DNA binding"/>
    <property type="evidence" value="ECO:0007669"/>
    <property type="project" value="UniProtKB-UniRule"/>
</dbReference>
<evidence type="ECO:0000256" key="4">
    <source>
        <dbReference type="ARBA" id="ARBA00023172"/>
    </source>
</evidence>
<keyword evidence="4" id="KW-0233">DNA recombination</keyword>
<reference evidence="8 9" key="1">
    <citation type="journal article" date="2013" name="Genome Announc.">
        <title>Draft Genome Sequence of the Methanotrophic Gammaproteobacterium Methyloglobulus morosus DSM 22980 Strain KoM1.</title>
        <authorList>
            <person name="Poehlein A."/>
            <person name="Deutzmann J.S."/>
            <person name="Daniel R."/>
            <person name="Simeonova D.D."/>
        </authorList>
    </citation>
    <scope>NUCLEOTIDE SEQUENCE [LARGE SCALE GENOMIC DNA]</scope>
    <source>
        <strain evidence="8 9">KoM1</strain>
    </source>
</reference>
<dbReference type="Gene3D" id="1.10.443.10">
    <property type="entry name" value="Intergrase catalytic core"/>
    <property type="match status" value="1"/>
</dbReference>
<evidence type="ECO:0000256" key="2">
    <source>
        <dbReference type="ARBA" id="ARBA00022908"/>
    </source>
</evidence>
<organism evidence="8 9">
    <name type="scientific">Methyloglobulus morosus KoM1</name>
    <dbReference type="NCBI Taxonomy" id="1116472"/>
    <lineage>
        <taxon>Bacteria</taxon>
        <taxon>Pseudomonadati</taxon>
        <taxon>Pseudomonadota</taxon>
        <taxon>Gammaproteobacteria</taxon>
        <taxon>Methylococcales</taxon>
        <taxon>Methylococcaceae</taxon>
        <taxon>Methyloglobulus</taxon>
    </lineage>
</organism>
<feature type="domain" description="Tyr recombinase" evidence="6">
    <location>
        <begin position="156"/>
        <end position="324"/>
    </location>
</feature>
<sequence>MSLYKRKDSSQWWIKISVNGRRIQKSTGTEDRQAAQEYHDRLKTELWEQVRLGVKPGYLWQDAVLRWLKETEHKASRDHDIKHLRFLDKHLNGVYLHDINRDMVDSLIQSKLATKVCNTTVNRMLQLVRAILRRASIEWEWLDKVPKIRLLKEPDHRIRWITREEADRLVLELPEHLKAIVEFSLQTGLRRSNATGLQWSQVDLVRRIAWIHADQAKSRKAIPVPLSKTAVIIIREQIGKHHSYVFSYKGKPIIQVNTKAWRLALKRAGIENFRWHDLRHTWASWHVQNGTPLHALQSLGGWHSAEMVQRYAHLSGEHLAGYVDKLFELRSVDVEQNSYDSATLNN</sequence>
<dbReference type="eggNOG" id="COG0582">
    <property type="taxonomic scope" value="Bacteria"/>
</dbReference>